<dbReference type="AlphaFoldDB" id="A0A9X0DHK5"/>
<evidence type="ECO:0008006" key="3">
    <source>
        <dbReference type="Google" id="ProtNLM"/>
    </source>
</evidence>
<organism evidence="1 2">
    <name type="scientific">Sclerotinia nivalis</name>
    <dbReference type="NCBI Taxonomy" id="352851"/>
    <lineage>
        <taxon>Eukaryota</taxon>
        <taxon>Fungi</taxon>
        <taxon>Dikarya</taxon>
        <taxon>Ascomycota</taxon>
        <taxon>Pezizomycotina</taxon>
        <taxon>Leotiomycetes</taxon>
        <taxon>Helotiales</taxon>
        <taxon>Sclerotiniaceae</taxon>
        <taxon>Sclerotinia</taxon>
    </lineage>
</organism>
<protein>
    <recommendedName>
        <fullName evidence="3">Fungal N-terminal domain-containing protein</fullName>
    </recommendedName>
</protein>
<accession>A0A9X0DHK5</accession>
<dbReference type="Proteomes" id="UP001152300">
    <property type="component" value="Unassembled WGS sequence"/>
</dbReference>
<dbReference type="EMBL" id="JAPEIS010000009">
    <property type="protein sequence ID" value="KAJ8063154.1"/>
    <property type="molecule type" value="Genomic_DNA"/>
</dbReference>
<gene>
    <name evidence="1" type="ORF">OCU04_008394</name>
</gene>
<proteinExistence type="predicted"/>
<keyword evidence="2" id="KW-1185">Reference proteome</keyword>
<dbReference type="OrthoDB" id="443402at2759"/>
<comment type="caution">
    <text evidence="1">The sequence shown here is derived from an EMBL/GenBank/DDBJ whole genome shotgun (WGS) entry which is preliminary data.</text>
</comment>
<reference evidence="1" key="1">
    <citation type="submission" date="2022-11" db="EMBL/GenBank/DDBJ databases">
        <title>Genome Resource of Sclerotinia nivalis Strain SnTB1, a Plant Pathogen Isolated from American Ginseng.</title>
        <authorList>
            <person name="Fan S."/>
        </authorList>
    </citation>
    <scope>NUCLEOTIDE SEQUENCE</scope>
    <source>
        <strain evidence="1">SnTB1</strain>
    </source>
</reference>
<sequence length="293" mass="32927">MMNPLDALSLAGTIIQFVDFSSKVIAGANELYKFGAESLNVHQQLGLAVDDLSKLSKRLSDSYSDLCGNGVKPAPADNSFICICKNATELSTELNNKLSSLKVTATGKRRKWQTLKQALKSVWSEKELMDLKNRLALLRDSIQMHIVVDLRDQLSLISSSQTSRFDNLDFYTQTIVTALLKYHDEVSKSVQDQTTAITQLLGRMELLADKHMFFLNVVPQLNMIEDSQLHLSQPSEHSKSSDLVQQLGLMDILYKATNQSLHLLHLHSLFQKCFEPLFLPEVPLLVITYSQKS</sequence>
<evidence type="ECO:0000313" key="2">
    <source>
        <dbReference type="Proteomes" id="UP001152300"/>
    </source>
</evidence>
<evidence type="ECO:0000313" key="1">
    <source>
        <dbReference type="EMBL" id="KAJ8063154.1"/>
    </source>
</evidence>
<name>A0A9X0DHK5_9HELO</name>